<comment type="caution">
    <text evidence="2">The sequence shown here is derived from an EMBL/GenBank/DDBJ whole genome shotgun (WGS) entry which is preliminary data.</text>
</comment>
<sequence length="166" mass="19924">MKPTKIAVHWTERIRVIVFLLGWLIWVEMTFPTPFLQSRYGQLTYFLIIVFVFKEWWRVKQEQSGRFYSRTKSWHDKFQNRKLRLTDYTRYRIQRILRFFFMAYSIGYLVDGMSDACEGALSCAGSIPSLLVSNWAALIEFAIRLAMSMFSIFGMMWLMARMDLHR</sequence>
<feature type="transmembrane region" description="Helical" evidence="1">
    <location>
        <begin position="134"/>
        <end position="160"/>
    </location>
</feature>
<keyword evidence="1" id="KW-0472">Membrane</keyword>
<protein>
    <submittedName>
        <fullName evidence="2">Uncharacterized protein</fullName>
    </submittedName>
</protein>
<organism evidence="2">
    <name type="scientific">marine sediment metagenome</name>
    <dbReference type="NCBI Taxonomy" id="412755"/>
    <lineage>
        <taxon>unclassified sequences</taxon>
        <taxon>metagenomes</taxon>
        <taxon>ecological metagenomes</taxon>
    </lineage>
</organism>
<evidence type="ECO:0000256" key="1">
    <source>
        <dbReference type="SAM" id="Phobius"/>
    </source>
</evidence>
<keyword evidence="1" id="KW-0812">Transmembrane</keyword>
<dbReference type="EMBL" id="LAZR01060403">
    <property type="protein sequence ID" value="KKK65745.1"/>
    <property type="molecule type" value="Genomic_DNA"/>
</dbReference>
<reference evidence="2" key="1">
    <citation type="journal article" date="2015" name="Nature">
        <title>Complex archaea that bridge the gap between prokaryotes and eukaryotes.</title>
        <authorList>
            <person name="Spang A."/>
            <person name="Saw J.H."/>
            <person name="Jorgensen S.L."/>
            <person name="Zaremba-Niedzwiedzka K."/>
            <person name="Martijn J."/>
            <person name="Lind A.E."/>
            <person name="van Eijk R."/>
            <person name="Schleper C."/>
            <person name="Guy L."/>
            <person name="Ettema T.J."/>
        </authorList>
    </citation>
    <scope>NUCLEOTIDE SEQUENCE</scope>
</reference>
<accession>A0A0F8XWV0</accession>
<feature type="transmembrane region" description="Helical" evidence="1">
    <location>
        <begin position="40"/>
        <end position="57"/>
    </location>
</feature>
<keyword evidence="1" id="KW-1133">Transmembrane helix</keyword>
<evidence type="ECO:0000313" key="2">
    <source>
        <dbReference type="EMBL" id="KKK65745.1"/>
    </source>
</evidence>
<gene>
    <name evidence="2" type="ORF">LCGC14_2971040</name>
</gene>
<feature type="transmembrane region" description="Helical" evidence="1">
    <location>
        <begin position="12"/>
        <end position="28"/>
    </location>
</feature>
<feature type="non-terminal residue" evidence="2">
    <location>
        <position position="166"/>
    </location>
</feature>
<proteinExistence type="predicted"/>
<name>A0A0F8XWV0_9ZZZZ</name>
<feature type="transmembrane region" description="Helical" evidence="1">
    <location>
        <begin position="96"/>
        <end position="114"/>
    </location>
</feature>
<dbReference type="AlphaFoldDB" id="A0A0F8XWV0"/>